<dbReference type="STRING" id="465820.NS263_07485"/>
<dbReference type="Proteomes" id="UP000072763">
    <property type="component" value="Unassembled WGS sequence"/>
</dbReference>
<dbReference type="AlphaFoldDB" id="A0A147DVA0"/>
<proteinExistence type="predicted"/>
<comment type="caution">
    <text evidence="2">The sequence shown here is derived from an EMBL/GenBank/DDBJ whole genome shotgun (WGS) entry which is preliminary data.</text>
</comment>
<sequence>MVSALVTDLVARSGPCGVDATVHLLLPLRCGSPSGGEVRHRGRRRTCVDLVVASGVLPLVASDECCVTVM</sequence>
<evidence type="ECO:0000313" key="2">
    <source>
        <dbReference type="EMBL" id="KTR54228.1"/>
    </source>
</evidence>
<dbReference type="EMBL" id="LDRC01000004">
    <property type="protein sequence ID" value="KTR54228.1"/>
    <property type="molecule type" value="Genomic_DNA"/>
</dbReference>
<dbReference type="Proteomes" id="UP000078335">
    <property type="component" value="Unassembled WGS sequence"/>
</dbReference>
<evidence type="ECO:0000313" key="4">
    <source>
        <dbReference type="Proteomes" id="UP000078335"/>
    </source>
</evidence>
<protein>
    <submittedName>
        <fullName evidence="2">Uncharacterized protein</fullName>
    </submittedName>
</protein>
<keyword evidence="4" id="KW-1185">Reference proteome</keyword>
<evidence type="ECO:0000313" key="1">
    <source>
        <dbReference type="EMBL" id="KTR40448.1"/>
    </source>
</evidence>
<gene>
    <name evidence="1" type="ORF">NS263_07485</name>
    <name evidence="2" type="ORF">NS359_00565</name>
</gene>
<dbReference type="EMBL" id="LDRB01000031">
    <property type="protein sequence ID" value="KTR40448.1"/>
    <property type="molecule type" value="Genomic_DNA"/>
</dbReference>
<organism evidence="2 3">
    <name type="scientific">Curtobacterium oceanosedimentum</name>
    <dbReference type="NCBI Taxonomy" id="465820"/>
    <lineage>
        <taxon>Bacteria</taxon>
        <taxon>Bacillati</taxon>
        <taxon>Actinomycetota</taxon>
        <taxon>Actinomycetes</taxon>
        <taxon>Micrococcales</taxon>
        <taxon>Microbacteriaceae</taxon>
        <taxon>Curtobacterium</taxon>
    </lineage>
</organism>
<accession>A0A147DVA0</accession>
<evidence type="ECO:0000313" key="3">
    <source>
        <dbReference type="Proteomes" id="UP000072763"/>
    </source>
</evidence>
<reference evidence="3 4" key="1">
    <citation type="journal article" date="2016" name="Front. Microbiol.">
        <title>Genomic Resource of Rice Seed Associated Bacteria.</title>
        <authorList>
            <person name="Midha S."/>
            <person name="Bansal K."/>
            <person name="Sharma S."/>
            <person name="Kumar N."/>
            <person name="Patil P.P."/>
            <person name="Chaudhry V."/>
            <person name="Patil P.B."/>
        </authorList>
    </citation>
    <scope>NUCLEOTIDE SEQUENCE [LARGE SCALE GENOMIC DNA]</scope>
    <source>
        <strain evidence="1 4">NS263</strain>
        <strain evidence="2 3">NS359</strain>
    </source>
</reference>
<name>A0A147DVA0_9MICO</name>